<reference evidence="2" key="1">
    <citation type="submission" date="2023-07" db="EMBL/GenBank/DDBJ databases">
        <title>Genome sequencing of Purple Non-Sulfur Bacteria from various extreme environments.</title>
        <authorList>
            <person name="Mayer M."/>
        </authorList>
    </citation>
    <scope>NUCLEOTIDE SEQUENCE [LARGE SCALE GENOMIC DNA]</scope>
    <source>
        <strain evidence="2">DSM 17935</strain>
    </source>
</reference>
<dbReference type="InterPro" id="IPR008719">
    <property type="entry name" value="N2O_reductase_NosL"/>
</dbReference>
<dbReference type="SUPFAM" id="SSF160387">
    <property type="entry name" value="NosL/MerB-like"/>
    <property type="match status" value="1"/>
</dbReference>
<sequence length="205" mass="22299">MKRRDFLKTAGIGALFAGTGIVGTASAQMQAPWAWTAEHGIVNNNLKKDPNPLENEFEKHARCTYCGMVRKQWSHTRHLIQYDDDSTEGTCSIHCLSISLALNMDRGPKNIWVGDAGSDAEVKPLVKVDAAHYVLDASKPGTMSGASKWAYADAEKAKAAATGEAKVVGFDGALAAAYADMARNTVMIRKRRAEKRAKMMKKNAN</sequence>
<organism evidence="1 2">
    <name type="scientific">Rhodobium gokarnense</name>
    <dbReference type="NCBI Taxonomy" id="364296"/>
    <lineage>
        <taxon>Bacteria</taxon>
        <taxon>Pseudomonadati</taxon>
        <taxon>Pseudomonadota</taxon>
        <taxon>Alphaproteobacteria</taxon>
        <taxon>Hyphomicrobiales</taxon>
        <taxon>Rhodobiaceae</taxon>
        <taxon>Rhodobium</taxon>
    </lineage>
</organism>
<protein>
    <submittedName>
        <fullName evidence="1">Nitrous oxide reductase accessory protein NosL</fullName>
    </submittedName>
</protein>
<comment type="caution">
    <text evidence="1">The sequence shown here is derived from an EMBL/GenBank/DDBJ whole genome shotgun (WGS) entry which is preliminary data.</text>
</comment>
<keyword evidence="2" id="KW-1185">Reference proteome</keyword>
<evidence type="ECO:0000313" key="1">
    <source>
        <dbReference type="EMBL" id="MCW2307991.1"/>
    </source>
</evidence>
<name>A0ABT3HC65_9HYPH</name>
<dbReference type="EMBL" id="JAOQNS010000005">
    <property type="protein sequence ID" value="MCW2307991.1"/>
    <property type="molecule type" value="Genomic_DNA"/>
</dbReference>
<proteinExistence type="predicted"/>
<gene>
    <name evidence="1" type="ORF">M2319_002328</name>
</gene>
<dbReference type="RefSeq" id="WP_264601611.1">
    <property type="nucleotide sequence ID" value="NZ_JAOQNS010000005.1"/>
</dbReference>
<accession>A0ABT3HC65</accession>
<dbReference type="InterPro" id="IPR019546">
    <property type="entry name" value="TAT_signal_bac_arc"/>
</dbReference>
<dbReference type="PROSITE" id="PS51318">
    <property type="entry name" value="TAT"/>
    <property type="match status" value="1"/>
</dbReference>
<dbReference type="Proteomes" id="UP001209755">
    <property type="component" value="Unassembled WGS sequence"/>
</dbReference>
<dbReference type="InterPro" id="IPR006311">
    <property type="entry name" value="TAT_signal"/>
</dbReference>
<dbReference type="NCBIfam" id="TIGR01409">
    <property type="entry name" value="TAT_signal_seq"/>
    <property type="match status" value="1"/>
</dbReference>
<dbReference type="PANTHER" id="PTHR41247">
    <property type="entry name" value="HTH-TYPE TRANSCRIPTIONAL REPRESSOR YCNK"/>
    <property type="match status" value="1"/>
</dbReference>
<dbReference type="PANTHER" id="PTHR41247:SF1">
    <property type="entry name" value="HTH-TYPE TRANSCRIPTIONAL REPRESSOR YCNK"/>
    <property type="match status" value="1"/>
</dbReference>
<dbReference type="Pfam" id="PF05573">
    <property type="entry name" value="NosL"/>
    <property type="match status" value="1"/>
</dbReference>
<evidence type="ECO:0000313" key="2">
    <source>
        <dbReference type="Proteomes" id="UP001209755"/>
    </source>
</evidence>